<feature type="signal peptide" evidence="3">
    <location>
        <begin position="1"/>
        <end position="18"/>
    </location>
</feature>
<gene>
    <name evidence="4" type="ORF">CcaverHIS019_0500990</name>
</gene>
<dbReference type="GeneID" id="85496341"/>
<evidence type="ECO:0000256" key="3">
    <source>
        <dbReference type="SAM" id="SignalP"/>
    </source>
</evidence>
<accession>A0AA48L5S6</accession>
<feature type="region of interest" description="Disordered" evidence="1">
    <location>
        <begin position="382"/>
        <end position="424"/>
    </location>
</feature>
<feature type="compositionally biased region" description="Pro residues" evidence="1">
    <location>
        <begin position="70"/>
        <end position="87"/>
    </location>
</feature>
<dbReference type="KEGG" id="ccac:CcaHIS019_0500990"/>
<keyword evidence="2" id="KW-0812">Transmembrane</keyword>
<dbReference type="EMBL" id="AP028216">
    <property type="protein sequence ID" value="BEI92471.1"/>
    <property type="molecule type" value="Genomic_DNA"/>
</dbReference>
<organism evidence="4 5">
    <name type="scientific">Cutaneotrichosporon cavernicola</name>
    <dbReference type="NCBI Taxonomy" id="279322"/>
    <lineage>
        <taxon>Eukaryota</taxon>
        <taxon>Fungi</taxon>
        <taxon>Dikarya</taxon>
        <taxon>Basidiomycota</taxon>
        <taxon>Agaricomycotina</taxon>
        <taxon>Tremellomycetes</taxon>
        <taxon>Trichosporonales</taxon>
        <taxon>Trichosporonaceae</taxon>
        <taxon>Cutaneotrichosporon</taxon>
    </lineage>
</organism>
<proteinExistence type="predicted"/>
<feature type="region of interest" description="Disordered" evidence="1">
    <location>
        <begin position="461"/>
        <end position="490"/>
    </location>
</feature>
<sequence>MRLLQGLLVILAAATASAAVPRQRRPYVLRQEAPSEPGGALPTPSVTPSQPSPSVDVPSSVSVSVVSPIGPSPTPDPVPVIPEPPSVSPGTPSDIVTPTPSPPSQPVNTSDVPIVTEMPCIAECSEVDEVDDGIYIELDILKKECGVPTSQSCVLLCEDLWSEFDKCYKCVWDQPEHNNEELNKFNDLYAFRRENCDPCESVCGSIGAPMNASCTDGKIACHGLCPNYDLASSCWDCANKYHLGYAYPQRALEFYCEESCGKDCGWVGDTYAQQCENLENPSDCVLCNGADARPTLDRCNICVRSSLLYTEQKSTVLASLAIVYEMCKKDDDPVPKGCEKECEIITKVYPGLCNGQDADKCRGICPPPSKPVEVKVPNPIGLPEVVDRENKNPPPRNITSRPNRNPFGNTTVPINAKNDQTSSGGIPTWGIGVAVGGSVILVVGAAAAFIANGYECDHDHRRLRRKKKNKKKRNDDDNMPAPEMQQEPEKPHVVGYMVPAQGYASVPTHDYSTSQYPQQYPQPVSQQYPQQYPQDPYGEPSQYQQGGRY</sequence>
<protein>
    <submittedName>
        <fullName evidence="4">Uncharacterized protein</fullName>
    </submittedName>
</protein>
<feature type="region of interest" description="Disordered" evidence="1">
    <location>
        <begin position="21"/>
        <end position="108"/>
    </location>
</feature>
<feature type="compositionally biased region" description="Low complexity" evidence="1">
    <location>
        <begin position="511"/>
        <end position="537"/>
    </location>
</feature>
<feature type="compositionally biased region" description="Basic residues" evidence="1">
    <location>
        <begin position="461"/>
        <end position="472"/>
    </location>
</feature>
<keyword evidence="3" id="KW-0732">Signal</keyword>
<feature type="compositionally biased region" description="Low complexity" evidence="1">
    <location>
        <begin position="42"/>
        <end position="69"/>
    </location>
</feature>
<evidence type="ECO:0000256" key="2">
    <source>
        <dbReference type="SAM" id="Phobius"/>
    </source>
</evidence>
<evidence type="ECO:0000313" key="4">
    <source>
        <dbReference type="EMBL" id="BEI92471.1"/>
    </source>
</evidence>
<feature type="transmembrane region" description="Helical" evidence="2">
    <location>
        <begin position="429"/>
        <end position="454"/>
    </location>
</feature>
<evidence type="ECO:0000313" key="5">
    <source>
        <dbReference type="Proteomes" id="UP001233271"/>
    </source>
</evidence>
<keyword evidence="2" id="KW-0472">Membrane</keyword>
<feature type="chain" id="PRO_5041265471" evidence="3">
    <location>
        <begin position="19"/>
        <end position="549"/>
    </location>
</feature>
<dbReference type="AlphaFoldDB" id="A0AA48L5S6"/>
<keyword evidence="2" id="KW-1133">Transmembrane helix</keyword>
<feature type="compositionally biased region" description="Polar residues" evidence="1">
    <location>
        <begin position="397"/>
        <end position="424"/>
    </location>
</feature>
<evidence type="ECO:0000256" key="1">
    <source>
        <dbReference type="SAM" id="MobiDB-lite"/>
    </source>
</evidence>
<reference evidence="4" key="1">
    <citation type="journal article" date="2023" name="BMC Genomics">
        <title>Chromosome-level genome assemblies of Cutaneotrichosporon spp. (Trichosporonales, Basidiomycota) reveal imbalanced evolution between nucleotide sequences and chromosome synteny.</title>
        <authorList>
            <person name="Kobayashi Y."/>
            <person name="Kayamori A."/>
            <person name="Aoki K."/>
            <person name="Shiwa Y."/>
            <person name="Matsutani M."/>
            <person name="Fujita N."/>
            <person name="Sugita T."/>
            <person name="Iwasaki W."/>
            <person name="Tanaka N."/>
            <person name="Takashima M."/>
        </authorList>
    </citation>
    <scope>NUCLEOTIDE SEQUENCE</scope>
    <source>
        <strain evidence="4">HIS019</strain>
    </source>
</reference>
<dbReference type="RefSeq" id="XP_060457736.1">
    <property type="nucleotide sequence ID" value="XM_060601220.1"/>
</dbReference>
<feature type="region of interest" description="Disordered" evidence="1">
    <location>
        <begin position="504"/>
        <end position="549"/>
    </location>
</feature>
<keyword evidence="5" id="KW-1185">Reference proteome</keyword>
<name>A0AA48L5S6_9TREE</name>
<dbReference type="Proteomes" id="UP001233271">
    <property type="component" value="Chromosome 5"/>
</dbReference>